<dbReference type="Pfam" id="PF13302">
    <property type="entry name" value="Acetyltransf_3"/>
    <property type="match status" value="1"/>
</dbReference>
<dbReference type="RefSeq" id="WP_106205083.1">
    <property type="nucleotide sequence ID" value="NZ_PVTD01000004.1"/>
</dbReference>
<organism evidence="2 3">
    <name type="scientific">Aliiruegeria haliotis</name>
    <dbReference type="NCBI Taxonomy" id="1280846"/>
    <lineage>
        <taxon>Bacteria</taxon>
        <taxon>Pseudomonadati</taxon>
        <taxon>Pseudomonadota</taxon>
        <taxon>Alphaproteobacteria</taxon>
        <taxon>Rhodobacterales</taxon>
        <taxon>Roseobacteraceae</taxon>
        <taxon>Aliiruegeria</taxon>
    </lineage>
</organism>
<evidence type="ECO:0000313" key="3">
    <source>
        <dbReference type="Proteomes" id="UP000239480"/>
    </source>
</evidence>
<reference evidence="2 3" key="1">
    <citation type="submission" date="2018-03" db="EMBL/GenBank/DDBJ databases">
        <title>Genomic Encyclopedia of Archaeal and Bacterial Type Strains, Phase II (KMG-II): from individual species to whole genera.</title>
        <authorList>
            <person name="Goeker M."/>
        </authorList>
    </citation>
    <scope>NUCLEOTIDE SEQUENCE [LARGE SCALE GENOMIC DNA]</scope>
    <source>
        <strain evidence="2 3">DSM 29328</strain>
    </source>
</reference>
<dbReference type="Proteomes" id="UP000239480">
    <property type="component" value="Unassembled WGS sequence"/>
</dbReference>
<gene>
    <name evidence="2" type="ORF">CLV78_104187</name>
</gene>
<dbReference type="GO" id="GO:0016747">
    <property type="term" value="F:acyltransferase activity, transferring groups other than amino-acyl groups"/>
    <property type="evidence" value="ECO:0007669"/>
    <property type="project" value="InterPro"/>
</dbReference>
<evidence type="ECO:0000259" key="1">
    <source>
        <dbReference type="Pfam" id="PF13302"/>
    </source>
</evidence>
<dbReference type="PANTHER" id="PTHR43792">
    <property type="entry name" value="GNAT FAMILY, PUTATIVE (AFU_ORTHOLOGUE AFUA_3G00765)-RELATED-RELATED"/>
    <property type="match status" value="1"/>
</dbReference>
<dbReference type="InterPro" id="IPR051531">
    <property type="entry name" value="N-acetyltransferase"/>
</dbReference>
<dbReference type="OrthoDB" id="6293260at2"/>
<keyword evidence="3" id="KW-1185">Reference proteome</keyword>
<dbReference type="PANTHER" id="PTHR43792:SF1">
    <property type="entry name" value="N-ACETYLTRANSFERASE DOMAIN-CONTAINING PROTEIN"/>
    <property type="match status" value="1"/>
</dbReference>
<feature type="domain" description="N-acetyltransferase" evidence="1">
    <location>
        <begin position="13"/>
        <end position="148"/>
    </location>
</feature>
<accession>A0A2T0RR65</accession>
<protein>
    <submittedName>
        <fullName evidence="2">Ribosomal-protein-alanine N-acetyltransferase</fullName>
    </submittedName>
</protein>
<dbReference type="InterPro" id="IPR016181">
    <property type="entry name" value="Acyl_CoA_acyltransferase"/>
</dbReference>
<evidence type="ECO:0000313" key="2">
    <source>
        <dbReference type="EMBL" id="PRY23695.1"/>
    </source>
</evidence>
<dbReference type="Gene3D" id="3.40.630.30">
    <property type="match status" value="1"/>
</dbReference>
<dbReference type="InterPro" id="IPR000182">
    <property type="entry name" value="GNAT_dom"/>
</dbReference>
<comment type="caution">
    <text evidence="2">The sequence shown here is derived from an EMBL/GenBank/DDBJ whole genome shotgun (WGS) entry which is preliminary data.</text>
</comment>
<sequence>MTTFNIPTLQTDRFTLRAPCLSDFEAYAAFGSSERSAPVGGPFDRTTAFRNLCALGGQWQLRGYGRWIVAGKETDAPLGIVGIYHPDDWPEPEIGWTLFEEAEGRSVAFEAAQATRAFAYETLGWTTLVSHVAPDNTRSAALARRMGAEKEGVFQHPSYGQFDIWRHLSPDEVAA</sequence>
<proteinExistence type="predicted"/>
<dbReference type="SUPFAM" id="SSF55729">
    <property type="entry name" value="Acyl-CoA N-acyltransferases (Nat)"/>
    <property type="match status" value="1"/>
</dbReference>
<name>A0A2T0RR65_9RHOB</name>
<dbReference type="EMBL" id="PVTD01000004">
    <property type="protein sequence ID" value="PRY23695.1"/>
    <property type="molecule type" value="Genomic_DNA"/>
</dbReference>
<keyword evidence="2" id="KW-0808">Transferase</keyword>
<dbReference type="AlphaFoldDB" id="A0A2T0RR65"/>